<keyword evidence="1" id="KW-0732">Signal</keyword>
<dbReference type="EMBL" id="JAVRFB010000030">
    <property type="protein sequence ID" value="MDT0405927.1"/>
    <property type="molecule type" value="Genomic_DNA"/>
</dbReference>
<gene>
    <name evidence="2" type="ORF">RM528_29240</name>
</gene>
<dbReference type="Proteomes" id="UP001180503">
    <property type="component" value="Unassembled WGS sequence"/>
</dbReference>
<evidence type="ECO:0008006" key="4">
    <source>
        <dbReference type="Google" id="ProtNLM"/>
    </source>
</evidence>
<organism evidence="2 3">
    <name type="scientific">Streptomyces edwardsiae</name>
    <dbReference type="NCBI Taxonomy" id="3075527"/>
    <lineage>
        <taxon>Bacteria</taxon>
        <taxon>Bacillati</taxon>
        <taxon>Actinomycetota</taxon>
        <taxon>Actinomycetes</taxon>
        <taxon>Kitasatosporales</taxon>
        <taxon>Streptomycetaceae</taxon>
        <taxon>Streptomyces</taxon>
    </lineage>
</organism>
<dbReference type="RefSeq" id="WP_311711198.1">
    <property type="nucleotide sequence ID" value="NZ_JAVRFB010000030.1"/>
</dbReference>
<feature type="signal peptide" evidence="1">
    <location>
        <begin position="1"/>
        <end position="32"/>
    </location>
</feature>
<accession>A0ABU2QN84</accession>
<feature type="chain" id="PRO_5047415207" description="Secreted protein" evidence="1">
    <location>
        <begin position="33"/>
        <end position="97"/>
    </location>
</feature>
<comment type="caution">
    <text evidence="2">The sequence shown here is derived from an EMBL/GenBank/DDBJ whole genome shotgun (WGS) entry which is preliminary data.</text>
</comment>
<reference evidence="3" key="1">
    <citation type="submission" date="2023-07" db="EMBL/GenBank/DDBJ databases">
        <title>30 novel species of actinomycetes from the DSMZ collection.</title>
        <authorList>
            <person name="Nouioui I."/>
        </authorList>
    </citation>
    <scope>NUCLEOTIDE SEQUENCE [LARGE SCALE GENOMIC DNA]</scope>
    <source>
        <strain evidence="3">DSM 41635</strain>
    </source>
</reference>
<name>A0ABU2QN84_9ACTN</name>
<evidence type="ECO:0000313" key="3">
    <source>
        <dbReference type="Proteomes" id="UP001180503"/>
    </source>
</evidence>
<sequence>MPKPLRTSRRTWIAAWVVLCAAGLAATVGLNASNAPDPQTERPVSAECAEYVADIERQLAEAQRMSERDGVLVFSRVQAGTDDDCGEVLRDRLRDDR</sequence>
<proteinExistence type="predicted"/>
<protein>
    <recommendedName>
        <fullName evidence="4">Secreted protein</fullName>
    </recommendedName>
</protein>
<evidence type="ECO:0000256" key="1">
    <source>
        <dbReference type="SAM" id="SignalP"/>
    </source>
</evidence>
<evidence type="ECO:0000313" key="2">
    <source>
        <dbReference type="EMBL" id="MDT0405927.1"/>
    </source>
</evidence>